<dbReference type="Pfam" id="PF04082">
    <property type="entry name" value="Fungal_trans"/>
    <property type="match status" value="1"/>
</dbReference>
<dbReference type="AlphaFoldDB" id="A0AAD5T5J8"/>
<organism evidence="9 10">
    <name type="scientific">Physocladia obscura</name>
    <dbReference type="NCBI Taxonomy" id="109957"/>
    <lineage>
        <taxon>Eukaryota</taxon>
        <taxon>Fungi</taxon>
        <taxon>Fungi incertae sedis</taxon>
        <taxon>Chytridiomycota</taxon>
        <taxon>Chytridiomycota incertae sedis</taxon>
        <taxon>Chytridiomycetes</taxon>
        <taxon>Chytridiales</taxon>
        <taxon>Chytriomycetaceae</taxon>
        <taxon>Physocladia</taxon>
    </lineage>
</organism>
<dbReference type="InterPro" id="IPR007219">
    <property type="entry name" value="XnlR_reg_dom"/>
</dbReference>
<evidence type="ECO:0000259" key="8">
    <source>
        <dbReference type="Pfam" id="PF04082"/>
    </source>
</evidence>
<evidence type="ECO:0000256" key="5">
    <source>
        <dbReference type="ARBA" id="ARBA00023242"/>
    </source>
</evidence>
<feature type="region of interest" description="Disordered" evidence="7">
    <location>
        <begin position="777"/>
        <end position="801"/>
    </location>
</feature>
<dbReference type="CDD" id="cd12148">
    <property type="entry name" value="fungal_TF_MHR"/>
    <property type="match status" value="1"/>
</dbReference>
<evidence type="ECO:0000313" key="9">
    <source>
        <dbReference type="EMBL" id="KAJ3131662.1"/>
    </source>
</evidence>
<dbReference type="GO" id="GO:0000981">
    <property type="term" value="F:DNA-binding transcription factor activity, RNA polymerase II-specific"/>
    <property type="evidence" value="ECO:0007669"/>
    <property type="project" value="InterPro"/>
</dbReference>
<feature type="non-terminal residue" evidence="9">
    <location>
        <position position="922"/>
    </location>
</feature>
<keyword evidence="6" id="KW-0175">Coiled coil</keyword>
<name>A0AAD5T5J8_9FUNG</name>
<dbReference type="Proteomes" id="UP001211907">
    <property type="component" value="Unassembled WGS sequence"/>
</dbReference>
<keyword evidence="2" id="KW-0479">Metal-binding</keyword>
<comment type="subcellular location">
    <subcellularLocation>
        <location evidence="1">Nucleus</location>
    </subcellularLocation>
</comment>
<evidence type="ECO:0000256" key="1">
    <source>
        <dbReference type="ARBA" id="ARBA00004123"/>
    </source>
</evidence>
<evidence type="ECO:0000256" key="7">
    <source>
        <dbReference type="SAM" id="MobiDB-lite"/>
    </source>
</evidence>
<keyword evidence="4" id="KW-0804">Transcription</keyword>
<evidence type="ECO:0000256" key="2">
    <source>
        <dbReference type="ARBA" id="ARBA00022723"/>
    </source>
</evidence>
<comment type="caution">
    <text evidence="9">The sequence shown here is derived from an EMBL/GenBank/DDBJ whole genome shotgun (WGS) entry which is preliminary data.</text>
</comment>
<reference evidence="9" key="1">
    <citation type="submission" date="2020-05" db="EMBL/GenBank/DDBJ databases">
        <title>Phylogenomic resolution of chytrid fungi.</title>
        <authorList>
            <person name="Stajich J.E."/>
            <person name="Amses K."/>
            <person name="Simmons R."/>
            <person name="Seto K."/>
            <person name="Myers J."/>
            <person name="Bonds A."/>
            <person name="Quandt C.A."/>
            <person name="Barry K."/>
            <person name="Liu P."/>
            <person name="Grigoriev I."/>
            <person name="Longcore J.E."/>
            <person name="James T.Y."/>
        </authorList>
    </citation>
    <scope>NUCLEOTIDE SEQUENCE</scope>
    <source>
        <strain evidence="9">JEL0513</strain>
    </source>
</reference>
<feature type="coiled-coil region" evidence="6">
    <location>
        <begin position="468"/>
        <end position="499"/>
    </location>
</feature>
<dbReference type="GO" id="GO:0005634">
    <property type="term" value="C:nucleus"/>
    <property type="evidence" value="ECO:0007669"/>
    <property type="project" value="UniProtKB-SubCell"/>
</dbReference>
<keyword evidence="10" id="KW-1185">Reference proteome</keyword>
<dbReference type="InterPro" id="IPR050815">
    <property type="entry name" value="TF_fung"/>
</dbReference>
<dbReference type="GO" id="GO:0003677">
    <property type="term" value="F:DNA binding"/>
    <property type="evidence" value="ECO:0007669"/>
    <property type="project" value="InterPro"/>
</dbReference>
<feature type="domain" description="Xylanolytic transcriptional activator regulatory" evidence="8">
    <location>
        <begin position="264"/>
        <end position="500"/>
    </location>
</feature>
<feature type="compositionally biased region" description="Basic and acidic residues" evidence="7">
    <location>
        <begin position="777"/>
        <end position="786"/>
    </location>
</feature>
<proteinExistence type="predicted"/>
<protein>
    <recommendedName>
        <fullName evidence="8">Xylanolytic transcriptional activator regulatory domain-containing protein</fullName>
    </recommendedName>
</protein>
<accession>A0AAD5T5J8</accession>
<dbReference type="PANTHER" id="PTHR47338">
    <property type="entry name" value="ZN(II)2CYS6 TRANSCRIPTION FACTOR (EUROFUNG)-RELATED"/>
    <property type="match status" value="1"/>
</dbReference>
<dbReference type="GO" id="GO:0008270">
    <property type="term" value="F:zinc ion binding"/>
    <property type="evidence" value="ECO:0007669"/>
    <property type="project" value="InterPro"/>
</dbReference>
<evidence type="ECO:0000256" key="3">
    <source>
        <dbReference type="ARBA" id="ARBA00023015"/>
    </source>
</evidence>
<keyword evidence="5" id="KW-0539">Nucleus</keyword>
<evidence type="ECO:0000256" key="4">
    <source>
        <dbReference type="ARBA" id="ARBA00023163"/>
    </source>
</evidence>
<gene>
    <name evidence="9" type="ORF">HK100_006129</name>
</gene>
<dbReference type="GO" id="GO:0006351">
    <property type="term" value="P:DNA-templated transcription"/>
    <property type="evidence" value="ECO:0007669"/>
    <property type="project" value="InterPro"/>
</dbReference>
<evidence type="ECO:0000313" key="10">
    <source>
        <dbReference type="Proteomes" id="UP001211907"/>
    </source>
</evidence>
<dbReference type="EMBL" id="JADGJH010000285">
    <property type="protein sequence ID" value="KAJ3131662.1"/>
    <property type="molecule type" value="Genomic_DNA"/>
</dbReference>
<dbReference type="PANTHER" id="PTHR47338:SF5">
    <property type="entry name" value="ZN(II)2CYS6 TRANSCRIPTION FACTOR (EUROFUNG)"/>
    <property type="match status" value="1"/>
</dbReference>
<keyword evidence="3" id="KW-0805">Transcription regulation</keyword>
<sequence>MQAKKRGPKPGFKEYERLASMEQQTSNISANNGIRAGSVEGCGSNFVHIGNSFGDNNITVNGSSGISRSIYGNGNALFSVSSSTPLESSLLDSTAERMHLLVQEASKLPMRNAIADVITSSINDSLVGNTSIFGSVNNSDSPLAINDPQHFSISQPLAGDTLFNTQFDFGESLFSFQSIIGQSFFPSTNWNSTDTLTNILDSITSPVVSVGSFGSKTAETHISPILGSTTLTNNNSNTSATTSYNVTFNSTNYTLNILEQDLVKLFFSHISLKVYLFHEPYFLANLYPVNKHPSYLIFAICAVASLFSAHSDILAFGTTHNAAGEYTGKSMSCIDGMERISDLNSDCIEVIQSLMLLALVEYGFNQPEKAYRKMVQAIQMAIRLKIDIEDPNVAMNPLSVWVDKTIFYSPDKLLARRKLWEFCLYFDTCVGLVGGLPLVIHEAAYSYLLSPPNTQDAETQLNTAAKIKPERTEKIQQIKAQLENEREKMEQGLQYFRNILENPPSATIFNEVGIPVKPRPLCIYDRYHVIMNQLCFILRRVIRMNYTVRTTKQNYNTTAITKLNSSYNPGLAIVQSLIPPPQDTVLIHDALIDFYHSLPPEYKPFKSFTQFYPVSKCNQEGDNSGSGSNSDFHPGFASDFDPTQIHVISIITNLICGVVMLHLPRTDNMRAAFKLDSIGCGQGNSASSERKVASAEVLLIARKAMVFLVQGFLPADVADKDTPVFGDVSGSGDINACVGVQFVAGNSDRSGIRKSRIQDGRDDEVDPTFATRADKTVHSFLGEHDGSNNGGGGGGESNSANSITAESLFDSSELQQPTWSRIRRQSISARQEHPLEANVGLFCDPVVGYNIFSVSVAGIAVASGGSNEEFSSEALNAMERTIENVDLRVMDLITFVWPVCASLSERLKRVVEVASRKRQERK</sequence>
<evidence type="ECO:0000256" key="6">
    <source>
        <dbReference type="SAM" id="Coils"/>
    </source>
</evidence>